<organism evidence="2 3">
    <name type="scientific">Thiothrix lacustris</name>
    <dbReference type="NCBI Taxonomy" id="525917"/>
    <lineage>
        <taxon>Bacteria</taxon>
        <taxon>Pseudomonadati</taxon>
        <taxon>Pseudomonadota</taxon>
        <taxon>Gammaproteobacteria</taxon>
        <taxon>Thiotrichales</taxon>
        <taxon>Thiotrichaceae</taxon>
        <taxon>Thiothrix</taxon>
    </lineage>
</organism>
<accession>A0A1Y1QTI2</accession>
<dbReference type="PANTHER" id="PTHR36558:SF1">
    <property type="entry name" value="RESTRICTION ENDONUCLEASE DOMAIN-CONTAINING PROTEIN-RELATED"/>
    <property type="match status" value="1"/>
</dbReference>
<evidence type="ECO:0000313" key="2">
    <source>
        <dbReference type="EMBL" id="OQX13417.1"/>
    </source>
</evidence>
<dbReference type="Pfam" id="PF05685">
    <property type="entry name" value="Uma2"/>
    <property type="match status" value="1"/>
</dbReference>
<proteinExistence type="predicted"/>
<feature type="domain" description="Putative restriction endonuclease" evidence="1">
    <location>
        <begin position="11"/>
        <end position="175"/>
    </location>
</feature>
<sequence>MLQVKPCFSREDYLQLEAQSDVKHEFLAGQAYAMAGGTFNHARVAGNLFASLRQLLHGKPCQPLNSDMRVHTPSGLDTYPDVSVYCGQPDLNDKQTTLLNPVLLVEVLSPSTREYDRSSKFAHYRSIPSLQDYLLIDPEAVAVEHFHRLKRDEWLLRVYSQPDDVLVLDTLGISLVLNEFYTQ</sequence>
<evidence type="ECO:0000259" key="1">
    <source>
        <dbReference type="Pfam" id="PF05685"/>
    </source>
</evidence>
<dbReference type="Proteomes" id="UP000192491">
    <property type="component" value="Unassembled WGS sequence"/>
</dbReference>
<protein>
    <recommendedName>
        <fullName evidence="1">Putative restriction endonuclease domain-containing protein</fullName>
    </recommendedName>
</protein>
<dbReference type="Gene3D" id="3.90.1570.10">
    <property type="entry name" value="tt1808, chain A"/>
    <property type="match status" value="1"/>
</dbReference>
<dbReference type="AlphaFoldDB" id="A0A1Y1QTI2"/>
<reference evidence="2 3" key="1">
    <citation type="submission" date="2017-01" db="EMBL/GenBank/DDBJ databases">
        <title>Novel large sulfur bacteria in the metagenomes of groundwater-fed chemosynthetic microbial mats in the Lake Huron basin.</title>
        <authorList>
            <person name="Sharrar A.M."/>
            <person name="Flood B.E."/>
            <person name="Bailey J.V."/>
            <person name="Jones D.S."/>
            <person name="Biddanda B."/>
            <person name="Ruberg S.A."/>
            <person name="Marcus D.N."/>
            <person name="Dick G.J."/>
        </authorList>
    </citation>
    <scope>NUCLEOTIDE SEQUENCE [LARGE SCALE GENOMIC DNA]</scope>
    <source>
        <strain evidence="2">A8</strain>
    </source>
</reference>
<evidence type="ECO:0000313" key="3">
    <source>
        <dbReference type="Proteomes" id="UP000192491"/>
    </source>
</evidence>
<dbReference type="InterPro" id="IPR012296">
    <property type="entry name" value="Nuclease_put_TT1808"/>
</dbReference>
<dbReference type="PANTHER" id="PTHR36558">
    <property type="entry name" value="GLR1098 PROTEIN"/>
    <property type="match status" value="1"/>
</dbReference>
<dbReference type="InterPro" id="IPR011335">
    <property type="entry name" value="Restrct_endonuc-II-like"/>
</dbReference>
<dbReference type="SUPFAM" id="SSF52980">
    <property type="entry name" value="Restriction endonuclease-like"/>
    <property type="match status" value="1"/>
</dbReference>
<gene>
    <name evidence="2" type="ORF">BWK73_12145</name>
</gene>
<dbReference type="EMBL" id="MTEJ01000047">
    <property type="protein sequence ID" value="OQX13417.1"/>
    <property type="molecule type" value="Genomic_DNA"/>
</dbReference>
<dbReference type="InterPro" id="IPR008538">
    <property type="entry name" value="Uma2"/>
</dbReference>
<name>A0A1Y1QTI2_9GAMM</name>
<dbReference type="CDD" id="cd06260">
    <property type="entry name" value="DUF820-like"/>
    <property type="match status" value="1"/>
</dbReference>
<comment type="caution">
    <text evidence="2">The sequence shown here is derived from an EMBL/GenBank/DDBJ whole genome shotgun (WGS) entry which is preliminary data.</text>
</comment>